<dbReference type="GeneID" id="111244351"/>
<protein>
    <recommendedName>
        <fullName evidence="3">Transmembrane protein 192</fullName>
    </recommendedName>
</protein>
<feature type="transmembrane region" description="Helical" evidence="7">
    <location>
        <begin position="171"/>
        <end position="193"/>
    </location>
</feature>
<dbReference type="GO" id="GO:0005765">
    <property type="term" value="C:lysosomal membrane"/>
    <property type="evidence" value="ECO:0007669"/>
    <property type="project" value="TreeGrafter"/>
</dbReference>
<proteinExistence type="inferred from homology"/>
<evidence type="ECO:0000256" key="5">
    <source>
        <dbReference type="ARBA" id="ARBA00022989"/>
    </source>
</evidence>
<reference evidence="8" key="1">
    <citation type="submission" date="2021-01" db="UniProtKB">
        <authorList>
            <consortium name="EnsemblMetazoa"/>
        </authorList>
    </citation>
    <scope>IDENTIFICATION</scope>
</reference>
<dbReference type="GO" id="GO:0005770">
    <property type="term" value="C:late endosome"/>
    <property type="evidence" value="ECO:0007669"/>
    <property type="project" value="TreeGrafter"/>
</dbReference>
<dbReference type="PANTHER" id="PTHR31592">
    <property type="entry name" value="TRANSMEMBRANE PROTEIN 192"/>
    <property type="match status" value="1"/>
</dbReference>
<evidence type="ECO:0000313" key="9">
    <source>
        <dbReference type="Proteomes" id="UP000594260"/>
    </source>
</evidence>
<dbReference type="Proteomes" id="UP000594260">
    <property type="component" value="Unplaced"/>
</dbReference>
<feature type="transmembrane region" description="Helical" evidence="7">
    <location>
        <begin position="60"/>
        <end position="81"/>
    </location>
</feature>
<dbReference type="AlphaFoldDB" id="A0A7M7J5C4"/>
<evidence type="ECO:0000313" key="8">
    <source>
        <dbReference type="EnsemblMetazoa" id="XP_022647092"/>
    </source>
</evidence>
<dbReference type="InParanoid" id="A0A7M7J5C4"/>
<comment type="similarity">
    <text evidence="2">Belongs to the TMEM192 family.</text>
</comment>
<comment type="subcellular location">
    <subcellularLocation>
        <location evidence="1">Membrane</location>
        <topology evidence="1">Multi-pass membrane protein</topology>
    </subcellularLocation>
</comment>
<accession>A0A7M7J5C4</accession>
<feature type="transmembrane region" description="Helical" evidence="7">
    <location>
        <begin position="135"/>
        <end position="155"/>
    </location>
</feature>
<keyword evidence="9" id="KW-1185">Reference proteome</keyword>
<dbReference type="FunCoup" id="A0A7M7J5C4">
    <property type="interactions" value="891"/>
</dbReference>
<evidence type="ECO:0000256" key="3">
    <source>
        <dbReference type="ARBA" id="ARBA00014635"/>
    </source>
</evidence>
<name>A0A7M7J5C4_VARDE</name>
<evidence type="ECO:0000256" key="1">
    <source>
        <dbReference type="ARBA" id="ARBA00004141"/>
    </source>
</evidence>
<feature type="transmembrane region" description="Helical" evidence="7">
    <location>
        <begin position="87"/>
        <end position="106"/>
    </location>
</feature>
<dbReference type="InterPro" id="IPR029399">
    <property type="entry name" value="TMEM192"/>
</dbReference>
<dbReference type="Pfam" id="PF14802">
    <property type="entry name" value="TMEM192"/>
    <property type="match status" value="1"/>
</dbReference>
<dbReference type="EnsemblMetazoa" id="XM_022791357">
    <property type="protein sequence ID" value="XP_022647092"/>
    <property type="gene ID" value="LOC111244351"/>
</dbReference>
<keyword evidence="6 7" id="KW-0472">Membrane</keyword>
<dbReference type="PANTHER" id="PTHR31592:SF1">
    <property type="entry name" value="TRANSMEMBRANE PROTEIN 192"/>
    <property type="match status" value="1"/>
</dbReference>
<dbReference type="KEGG" id="vde:111244351"/>
<evidence type="ECO:0000256" key="6">
    <source>
        <dbReference type="ARBA" id="ARBA00023136"/>
    </source>
</evidence>
<dbReference type="OrthoDB" id="6277625at2759"/>
<evidence type="ECO:0000256" key="7">
    <source>
        <dbReference type="SAM" id="Phobius"/>
    </source>
</evidence>
<keyword evidence="4 7" id="KW-0812">Transmembrane</keyword>
<evidence type="ECO:0000256" key="2">
    <source>
        <dbReference type="ARBA" id="ARBA00006314"/>
    </source>
</evidence>
<keyword evidence="5 7" id="KW-1133">Transmembrane helix</keyword>
<organism evidence="8 9">
    <name type="scientific">Varroa destructor</name>
    <name type="common">Honeybee mite</name>
    <dbReference type="NCBI Taxonomy" id="109461"/>
    <lineage>
        <taxon>Eukaryota</taxon>
        <taxon>Metazoa</taxon>
        <taxon>Ecdysozoa</taxon>
        <taxon>Arthropoda</taxon>
        <taxon>Chelicerata</taxon>
        <taxon>Arachnida</taxon>
        <taxon>Acari</taxon>
        <taxon>Parasitiformes</taxon>
        <taxon>Mesostigmata</taxon>
        <taxon>Gamasina</taxon>
        <taxon>Dermanyssoidea</taxon>
        <taxon>Varroidae</taxon>
        <taxon>Varroa</taxon>
    </lineage>
</organism>
<dbReference type="OMA" id="HGCYIDK"/>
<evidence type="ECO:0000256" key="4">
    <source>
        <dbReference type="ARBA" id="ARBA00022692"/>
    </source>
</evidence>
<sequence length="277" mass="31727">MITPMKRQPFRCVLGQSLPEQAASGDNEIAFNAVEDVDNDAARLCAALDPPDNRVETSAVISFQIIYMVGLLVLSFVLPYVPHLPMAVYSLIVYLHCVVWALSYILDAYLRKQHTLLSCYGFIDFYQKSKNLRRITLNLMSSGTIMMLIVSVLIADYCVDRLRCPPNIASYIYLQAIITLETIIIVPVLMYYLKLSCEFHRNKLQPEIEPQDFITSILQAQTSAEIGYRDNGPLEDIVEKQSDMIRYLKKYNTFLKRKVLRLSQELEIAREESLLNV</sequence>
<dbReference type="RefSeq" id="XP_022647092.1">
    <property type="nucleotide sequence ID" value="XM_022791357.1"/>
</dbReference>